<evidence type="ECO:0008006" key="3">
    <source>
        <dbReference type="Google" id="ProtNLM"/>
    </source>
</evidence>
<proteinExistence type="predicted"/>
<evidence type="ECO:0000313" key="2">
    <source>
        <dbReference type="Proteomes" id="UP000593560"/>
    </source>
</evidence>
<dbReference type="GO" id="GO:0005742">
    <property type="term" value="C:mitochondrial outer membrane translocase complex"/>
    <property type="evidence" value="ECO:0007669"/>
    <property type="project" value="InterPro"/>
</dbReference>
<dbReference type="PANTHER" id="PTHR35999">
    <property type="entry name" value="MITOCHONDRIAL IMPORT RECEPTOR SUBUNIT TOM6 HOMOLOG"/>
    <property type="match status" value="1"/>
</dbReference>
<dbReference type="InterPro" id="IPR034554">
    <property type="entry name" value="TOM6_plants"/>
</dbReference>
<protein>
    <recommendedName>
        <fullName evidence="3">Mitochondrial import receptor subunit TOM6 homolog</fullName>
    </recommendedName>
</protein>
<evidence type="ECO:0000313" key="1">
    <source>
        <dbReference type="EMBL" id="MBA0815198.1"/>
    </source>
</evidence>
<name>A0A7J9HZZ3_9ROSI</name>
<accession>A0A7J9HZZ3</accession>
<dbReference type="PANTHER" id="PTHR35999:SF1">
    <property type="entry name" value="MITOCHONDRIAL IMPORT RECEPTOR SUBUNIT TOM6 HOMOLOG"/>
    <property type="match status" value="1"/>
</dbReference>
<sequence>MFPGMFMRKPDKAAALKQLKVHVAMFGVWVAVVRVTPYILHYLSDEKEELKIDGLTRRKLENEKNLQVPGSFFALTPIYSAHKNQREATMFPGMFMRKPDKAAALKQLKAHVAMFGVWVAVVRVTPYILHYLSDEKEELKIEF</sequence>
<comment type="caution">
    <text evidence="1">The sequence shown here is derived from an EMBL/GenBank/DDBJ whole genome shotgun (WGS) entry which is preliminary data.</text>
</comment>
<dbReference type="OrthoDB" id="1912883at2759"/>
<dbReference type="EMBL" id="JABFAD010000012">
    <property type="protein sequence ID" value="MBA0815198.1"/>
    <property type="molecule type" value="Genomic_DNA"/>
</dbReference>
<gene>
    <name evidence="1" type="ORF">Gohar_020960</name>
</gene>
<keyword evidence="2" id="KW-1185">Reference proteome</keyword>
<reference evidence="1 2" key="1">
    <citation type="journal article" date="2019" name="Genome Biol. Evol.">
        <title>Insights into the evolution of the New World diploid cottons (Gossypium, subgenus Houzingenia) based on genome sequencing.</title>
        <authorList>
            <person name="Grover C.E."/>
            <person name="Arick M.A. 2nd"/>
            <person name="Thrash A."/>
            <person name="Conover J.L."/>
            <person name="Sanders W.S."/>
            <person name="Peterson D.G."/>
            <person name="Frelichowski J.E."/>
            <person name="Scheffler J.A."/>
            <person name="Scheffler B.E."/>
            <person name="Wendel J.F."/>
        </authorList>
    </citation>
    <scope>NUCLEOTIDE SEQUENCE [LARGE SCALE GENOMIC DNA]</scope>
    <source>
        <strain evidence="1">0</strain>
        <tissue evidence="1">Leaf</tissue>
    </source>
</reference>
<dbReference type="AlphaFoldDB" id="A0A7J9HZZ3"/>
<dbReference type="Proteomes" id="UP000593560">
    <property type="component" value="Unassembled WGS sequence"/>
</dbReference>
<organism evidence="1 2">
    <name type="scientific">Gossypium harknessii</name>
    <dbReference type="NCBI Taxonomy" id="34285"/>
    <lineage>
        <taxon>Eukaryota</taxon>
        <taxon>Viridiplantae</taxon>
        <taxon>Streptophyta</taxon>
        <taxon>Embryophyta</taxon>
        <taxon>Tracheophyta</taxon>
        <taxon>Spermatophyta</taxon>
        <taxon>Magnoliopsida</taxon>
        <taxon>eudicotyledons</taxon>
        <taxon>Gunneridae</taxon>
        <taxon>Pentapetalae</taxon>
        <taxon>rosids</taxon>
        <taxon>malvids</taxon>
        <taxon>Malvales</taxon>
        <taxon>Malvaceae</taxon>
        <taxon>Malvoideae</taxon>
        <taxon>Gossypium</taxon>
    </lineage>
</organism>